<dbReference type="InterPro" id="IPR009339">
    <property type="entry name" value="DUF998"/>
</dbReference>
<feature type="transmembrane region" description="Helical" evidence="2">
    <location>
        <begin position="59"/>
        <end position="81"/>
    </location>
</feature>
<organism evidence="3 4">
    <name type="scientific">Paractinoplanes pyxinae</name>
    <dbReference type="NCBI Taxonomy" id="2997416"/>
    <lineage>
        <taxon>Bacteria</taxon>
        <taxon>Bacillati</taxon>
        <taxon>Actinomycetota</taxon>
        <taxon>Actinomycetes</taxon>
        <taxon>Micromonosporales</taxon>
        <taxon>Micromonosporaceae</taxon>
        <taxon>Paractinoplanes</taxon>
    </lineage>
</organism>
<accession>A0ABT4BCK9</accession>
<feature type="compositionally biased region" description="Polar residues" evidence="1">
    <location>
        <begin position="188"/>
        <end position="208"/>
    </location>
</feature>
<evidence type="ECO:0000313" key="3">
    <source>
        <dbReference type="EMBL" id="MCY1144254.1"/>
    </source>
</evidence>
<keyword evidence="2" id="KW-0812">Transmembrane</keyword>
<dbReference type="Pfam" id="PF06197">
    <property type="entry name" value="DUF998"/>
    <property type="match status" value="1"/>
</dbReference>
<reference evidence="3" key="1">
    <citation type="submission" date="2022-11" db="EMBL/GenBank/DDBJ databases">
        <authorList>
            <person name="Somphong A."/>
            <person name="Phongsopitanun W."/>
        </authorList>
    </citation>
    <scope>NUCLEOTIDE SEQUENCE</scope>
    <source>
        <strain evidence="3">Pm04-4</strain>
    </source>
</reference>
<name>A0ABT4BCK9_9ACTN</name>
<evidence type="ECO:0000256" key="2">
    <source>
        <dbReference type="SAM" id="Phobius"/>
    </source>
</evidence>
<feature type="transmembrane region" description="Helical" evidence="2">
    <location>
        <begin position="132"/>
        <end position="152"/>
    </location>
</feature>
<keyword evidence="4" id="KW-1185">Reference proteome</keyword>
<protein>
    <submittedName>
        <fullName evidence="3">DUF998 domain-containing protein</fullName>
    </submittedName>
</protein>
<keyword evidence="2" id="KW-0472">Membrane</keyword>
<feature type="transmembrane region" description="Helical" evidence="2">
    <location>
        <begin position="87"/>
        <end position="111"/>
    </location>
</feature>
<evidence type="ECO:0000313" key="4">
    <source>
        <dbReference type="Proteomes" id="UP001151002"/>
    </source>
</evidence>
<gene>
    <name evidence="3" type="ORF">OWR29_40205</name>
</gene>
<evidence type="ECO:0000256" key="1">
    <source>
        <dbReference type="SAM" id="MobiDB-lite"/>
    </source>
</evidence>
<comment type="caution">
    <text evidence="3">The sequence shown here is derived from an EMBL/GenBank/DDBJ whole genome shotgun (WGS) entry which is preliminary data.</text>
</comment>
<keyword evidence="2" id="KW-1133">Transmembrane helix</keyword>
<dbReference type="Proteomes" id="UP001151002">
    <property type="component" value="Unassembled WGS sequence"/>
</dbReference>
<dbReference type="EMBL" id="JAPNTZ010000019">
    <property type="protein sequence ID" value="MCY1144254.1"/>
    <property type="molecule type" value="Genomic_DNA"/>
</dbReference>
<proteinExistence type="predicted"/>
<dbReference type="RefSeq" id="WP_267568824.1">
    <property type="nucleotide sequence ID" value="NZ_JAPNTZ010000019.1"/>
</dbReference>
<feature type="transmembrane region" description="Helical" evidence="2">
    <location>
        <begin position="164"/>
        <end position="181"/>
    </location>
</feature>
<feature type="transmembrane region" description="Helical" evidence="2">
    <location>
        <begin position="26"/>
        <end position="47"/>
    </location>
</feature>
<feature type="region of interest" description="Disordered" evidence="1">
    <location>
        <begin position="188"/>
        <end position="215"/>
    </location>
</feature>
<sequence length="224" mass="22712">MAGVGLLFVGDVDPVKEMLSDAIQTLPGALLLMVAASGLAVSGLWLLAGVRRVLPRAGVVSWMLAVWCVSLVAVAFCPTNLPGTEPGLVAVVHRVGAGLMAALPPLIALIVAEKAGRVGETGRVRRLRAAGLAALAACVAFGVAHGPTVLFGSELFPYAGLAERILLALVLVVVGLCAWVLDGVNQPGSTSGEGSVMSPGSTERTSVVMSEAGSAGVRVWEGEP</sequence>